<sequence length="370" mass="40158">MLRLPSLRSVVSRALGVTALRQGVSYVTKGSAKRLSTISADAMPAAGDSFVTRLLREGQVDSGMWQGAALLGGVFAAVTFASDEQKAVAVGGLLSAYRACGLTDSITDRQLIEDFVRKNAAAACNVLMASPVFYFMFSIMHSQTVLVSSVRSITGTMRIVPFMGMFYGFFAIVCPFVTDYFMGRGQTYAEAQSSSATAVMLSGLVFIEAVVELRGCGVTFAQMTASAFLIFIPALVGRLAAGVLTQQQKVGTESEPLLPASWLDGPTWQQHTYMLFERLHLDREFLITTGGTTVFQHILNGITWVLLTRGKSATLPDMLKFIVGGMHGTALSGAMQFGKTFVMRFGFGWAWNWCSSQQVDMPMFDSYLSK</sequence>
<feature type="transmembrane region" description="Helical" evidence="1">
    <location>
        <begin position="119"/>
        <end position="139"/>
    </location>
</feature>
<feature type="transmembrane region" description="Helical" evidence="1">
    <location>
        <begin position="223"/>
        <end position="244"/>
    </location>
</feature>
<feature type="transmembrane region" description="Helical" evidence="1">
    <location>
        <begin position="159"/>
        <end position="182"/>
    </location>
</feature>
<proteinExistence type="predicted"/>
<feature type="transmembrane region" description="Helical" evidence="1">
    <location>
        <begin position="194"/>
        <end position="211"/>
    </location>
</feature>
<keyword evidence="1" id="KW-0812">Transmembrane</keyword>
<organism evidence="2">
    <name type="scientific">Prymnesium polylepis</name>
    <dbReference type="NCBI Taxonomy" id="72548"/>
    <lineage>
        <taxon>Eukaryota</taxon>
        <taxon>Haptista</taxon>
        <taxon>Haptophyta</taxon>
        <taxon>Prymnesiophyceae</taxon>
        <taxon>Prymnesiales</taxon>
        <taxon>Prymnesiaceae</taxon>
        <taxon>Prymnesium</taxon>
    </lineage>
</organism>
<keyword evidence="1" id="KW-0472">Membrane</keyword>
<reference evidence="2" key="1">
    <citation type="submission" date="2021-01" db="EMBL/GenBank/DDBJ databases">
        <authorList>
            <person name="Corre E."/>
            <person name="Pelletier E."/>
            <person name="Niang G."/>
            <person name="Scheremetjew M."/>
            <person name="Finn R."/>
            <person name="Kale V."/>
            <person name="Holt S."/>
            <person name="Cochrane G."/>
            <person name="Meng A."/>
            <person name="Brown T."/>
            <person name="Cohen L."/>
        </authorList>
    </citation>
    <scope>NUCLEOTIDE SEQUENCE</scope>
    <source>
        <strain evidence="2">UIO037</strain>
    </source>
</reference>
<evidence type="ECO:0000313" key="2">
    <source>
        <dbReference type="EMBL" id="CAE2251285.1"/>
    </source>
</evidence>
<evidence type="ECO:0000256" key="1">
    <source>
        <dbReference type="SAM" id="Phobius"/>
    </source>
</evidence>
<name>A0A7S4MY79_9EUKA</name>
<dbReference type="EMBL" id="HBKO01032442">
    <property type="protein sequence ID" value="CAE2251285.1"/>
    <property type="molecule type" value="Transcribed_RNA"/>
</dbReference>
<protein>
    <submittedName>
        <fullName evidence="2">Uncharacterized protein</fullName>
    </submittedName>
</protein>
<keyword evidence="1" id="KW-1133">Transmembrane helix</keyword>
<accession>A0A7S4MY79</accession>
<dbReference type="AlphaFoldDB" id="A0A7S4MY79"/>
<gene>
    <name evidence="2" type="ORF">CPOL0286_LOCUS14797</name>
</gene>